<dbReference type="EMBL" id="VOFY01000024">
    <property type="protein sequence ID" value="KAA8579628.1"/>
    <property type="molecule type" value="Genomic_DNA"/>
</dbReference>
<accession>A0A5J5CDP3</accession>
<proteinExistence type="predicted"/>
<dbReference type="Proteomes" id="UP000327493">
    <property type="component" value="Chromosome 24"/>
</dbReference>
<protein>
    <submittedName>
        <fullName evidence="2">Uncharacterized protein</fullName>
    </submittedName>
</protein>
<feature type="compositionally biased region" description="Low complexity" evidence="1">
    <location>
        <begin position="7"/>
        <end position="27"/>
    </location>
</feature>
<organism evidence="2 3">
    <name type="scientific">Etheostoma spectabile</name>
    <name type="common">orangethroat darter</name>
    <dbReference type="NCBI Taxonomy" id="54343"/>
    <lineage>
        <taxon>Eukaryota</taxon>
        <taxon>Metazoa</taxon>
        <taxon>Chordata</taxon>
        <taxon>Craniata</taxon>
        <taxon>Vertebrata</taxon>
        <taxon>Euteleostomi</taxon>
        <taxon>Actinopterygii</taxon>
        <taxon>Neopterygii</taxon>
        <taxon>Teleostei</taxon>
        <taxon>Neoteleostei</taxon>
        <taxon>Acanthomorphata</taxon>
        <taxon>Eupercaria</taxon>
        <taxon>Perciformes</taxon>
        <taxon>Percoidei</taxon>
        <taxon>Percidae</taxon>
        <taxon>Etheostomatinae</taxon>
        <taxon>Etheostoma</taxon>
    </lineage>
</organism>
<dbReference type="AlphaFoldDB" id="A0A5J5CDP3"/>
<evidence type="ECO:0000313" key="2">
    <source>
        <dbReference type="EMBL" id="KAA8579628.1"/>
    </source>
</evidence>
<keyword evidence="3" id="KW-1185">Reference proteome</keyword>
<comment type="caution">
    <text evidence="2">The sequence shown here is derived from an EMBL/GenBank/DDBJ whole genome shotgun (WGS) entry which is preliminary data.</text>
</comment>
<evidence type="ECO:0000256" key="1">
    <source>
        <dbReference type="SAM" id="MobiDB-lite"/>
    </source>
</evidence>
<evidence type="ECO:0000313" key="3">
    <source>
        <dbReference type="Proteomes" id="UP000327493"/>
    </source>
</evidence>
<feature type="region of interest" description="Disordered" evidence="1">
    <location>
        <begin position="1"/>
        <end position="48"/>
    </location>
</feature>
<gene>
    <name evidence="2" type="ORF">FQN60_006721</name>
</gene>
<reference evidence="2 3" key="1">
    <citation type="submission" date="2019-08" db="EMBL/GenBank/DDBJ databases">
        <title>A chromosome-level genome assembly, high-density linkage maps, and genome scans reveal the genomic architecture of hybrid incompatibilities underlying speciation via character displacement in darters (Percidae: Etheostominae).</title>
        <authorList>
            <person name="Moran R.L."/>
            <person name="Catchen J.M."/>
            <person name="Fuller R.C."/>
        </authorList>
    </citation>
    <scope>NUCLEOTIDE SEQUENCE [LARGE SCALE GENOMIC DNA]</scope>
    <source>
        <strain evidence="2">EspeVRDwgs_2016</strain>
        <tissue evidence="2">Muscle</tissue>
    </source>
</reference>
<sequence>MAPNPTRPSATATGSTASWTSSPACCRSPRRSGLGWTSCRCSASASAT</sequence>
<name>A0A5J5CDP3_9PERO</name>